<dbReference type="SUPFAM" id="SSF51905">
    <property type="entry name" value="FAD/NAD(P)-binding domain"/>
    <property type="match status" value="1"/>
</dbReference>
<dbReference type="PANTHER" id="PTHR11985:SF15">
    <property type="entry name" value="GLYCEROL-3-PHOSPHATE DEHYDROGENASE, MITOCHONDRIAL"/>
    <property type="match status" value="1"/>
</dbReference>
<evidence type="ECO:0000256" key="2">
    <source>
        <dbReference type="ARBA" id="ARBA00007330"/>
    </source>
</evidence>
<evidence type="ECO:0000256" key="3">
    <source>
        <dbReference type="ARBA" id="ARBA00022630"/>
    </source>
</evidence>
<dbReference type="GO" id="GO:0006072">
    <property type="term" value="P:glycerol-3-phosphate metabolic process"/>
    <property type="evidence" value="ECO:0007669"/>
    <property type="project" value="UniProtKB-UniRule"/>
</dbReference>
<protein>
    <recommendedName>
        <fullName evidence="6">Glycerol-3-phosphate dehydrogenase</fullName>
        <ecNumber evidence="6">1.1.5.3</ecNumber>
    </recommendedName>
</protein>
<dbReference type="InterPro" id="IPR041854">
    <property type="entry name" value="BFD-like_2Fe2S-bd_dom_sf"/>
</dbReference>
<dbReference type="InterPro" id="IPR006076">
    <property type="entry name" value="FAD-dep_OxRdtase"/>
</dbReference>
<evidence type="ECO:0000313" key="8">
    <source>
        <dbReference type="EMBL" id="AGN25795.1"/>
    </source>
</evidence>
<dbReference type="GO" id="GO:0004368">
    <property type="term" value="F:glycerol-3-phosphate dehydrogenase (quinone) activity"/>
    <property type="evidence" value="ECO:0007669"/>
    <property type="project" value="UniProtKB-EC"/>
</dbReference>
<accession>R9T504</accession>
<dbReference type="GeneID" id="41322842"/>
<keyword evidence="4" id="KW-0274">FAD</keyword>
<evidence type="ECO:0000259" key="7">
    <source>
        <dbReference type="Pfam" id="PF01266"/>
    </source>
</evidence>
<keyword evidence="5 6" id="KW-0560">Oxidoreductase</keyword>
<dbReference type="Gene3D" id="3.50.50.60">
    <property type="entry name" value="FAD/NAD(P)-binding domain"/>
    <property type="match status" value="1"/>
</dbReference>
<comment type="cofactor">
    <cofactor evidence="1 6">
        <name>FAD</name>
        <dbReference type="ChEBI" id="CHEBI:57692"/>
    </cofactor>
</comment>
<name>R9T504_METII</name>
<dbReference type="EC" id="1.1.5.3" evidence="6"/>
<keyword evidence="3 6" id="KW-0285">Flavoprotein</keyword>
<dbReference type="STRING" id="1295009.MMINT_04120"/>
<keyword evidence="9" id="KW-1185">Reference proteome</keyword>
<dbReference type="UniPathway" id="UPA00618">
    <property type="reaction ID" value="UER00673"/>
</dbReference>
<organism evidence="8 9">
    <name type="scientific">Methanomassiliicoccus intestinalis (strain Issoire-Mx1)</name>
    <dbReference type="NCBI Taxonomy" id="1295009"/>
    <lineage>
        <taxon>Archaea</taxon>
        <taxon>Methanobacteriati</taxon>
        <taxon>Thermoplasmatota</taxon>
        <taxon>Thermoplasmata</taxon>
        <taxon>Methanomassiliicoccales</taxon>
        <taxon>Methanomassiliicoccaceae</taxon>
        <taxon>Methanomassiliicoccus</taxon>
    </lineage>
</organism>
<dbReference type="HOGENOM" id="CLU_015740_0_1_2"/>
<dbReference type="EMBL" id="CP005934">
    <property type="protein sequence ID" value="AGN25795.1"/>
    <property type="molecule type" value="Genomic_DNA"/>
</dbReference>
<dbReference type="Gene3D" id="1.10.10.1100">
    <property type="entry name" value="BFD-like [2Fe-2S]-binding domain"/>
    <property type="match status" value="1"/>
</dbReference>
<dbReference type="FunFam" id="3.50.50.60:FF:000102">
    <property type="entry name" value="Glycerol-3-phosphate dehydrogenase"/>
    <property type="match status" value="1"/>
</dbReference>
<reference evidence="8 9" key="1">
    <citation type="journal article" date="2013" name="Genome Announc.">
        <title>Genome sequence of 'Candidatus Methanomassiliicoccus intestinalis' Issoire-Mx1, a third thermoplasmatales-related methanogenic archaeon from human feces.</title>
        <authorList>
            <person name="Borrel G."/>
            <person name="Harris H.M."/>
            <person name="Parisot N."/>
            <person name="Gaci N."/>
            <person name="Tottey W."/>
            <person name="Mihajlovski A."/>
            <person name="Deane J."/>
            <person name="Gribaldo S."/>
            <person name="Bardot O."/>
            <person name="Peyretaillade E."/>
            <person name="Peyret P."/>
            <person name="O'Toole P.W."/>
            <person name="Brugere J.F."/>
        </authorList>
    </citation>
    <scope>NUCLEOTIDE SEQUENCE [LARGE SCALE GENOMIC DNA]</scope>
    <source>
        <strain evidence="8 9">Issoire-Mx1</strain>
    </source>
</reference>
<feature type="domain" description="FAD dependent oxidoreductase" evidence="7">
    <location>
        <begin position="9"/>
        <end position="346"/>
    </location>
</feature>
<sequence>MINLPSSSDILIIGGGATGTGIARDMAMRGASVILVERGDFCAGASGSNHGMLHSGARYASSDQDSARECAAENEILKRIAPFCIDDTGGLFVSLPEDDEDFADKFNSSCQAAGVYSRELSLQEALKSEPLLNPEITRAFEVRDAAVDPFLLVNANVAAAREFGAAAVNYTKVISMDIEEGKIKQVTLERAGQRCTVQPEAVINAAGSWAAEVAAMADQSLSVGVDKGTMAVIDGRAASRLINRLRKPADADILVPHRSATIVGTTSSPGNLNHVHPTAEEVESLLREASKMIIGLHSMRAVRAYAGIRPLAAAGGRNASRNFTITQHTEGAENLFSVVGGKLTTYRLIAEKTADAVSSYLGLHSVCKTAQDELPAPETKLPLSQEICSCEMVSQATLRNLAQSADVTCAADLMRRSRAGMGFCQSGLCAFDIVSCLKGDPRQQLQEFLAERWKGAESVLYDQQLRQEAFKAHLFKVYGIDHTGGD</sequence>
<dbReference type="Proteomes" id="UP000014070">
    <property type="component" value="Chromosome"/>
</dbReference>
<dbReference type="GO" id="GO:0009331">
    <property type="term" value="C:glycerol-3-phosphate dehydrogenase (FAD) complex"/>
    <property type="evidence" value="ECO:0007669"/>
    <property type="project" value="UniProtKB-UniRule"/>
</dbReference>
<evidence type="ECO:0000256" key="1">
    <source>
        <dbReference type="ARBA" id="ARBA00001974"/>
    </source>
</evidence>
<comment type="similarity">
    <text evidence="2 6">Belongs to the FAD-dependent glycerol-3-phosphate dehydrogenase family.</text>
</comment>
<dbReference type="KEGG" id="mer:MMINT_04120"/>
<gene>
    <name evidence="8" type="ORF">MMINT_04120</name>
</gene>
<evidence type="ECO:0000256" key="6">
    <source>
        <dbReference type="RuleBase" id="RU361217"/>
    </source>
</evidence>
<dbReference type="PROSITE" id="PS00977">
    <property type="entry name" value="FAD_G3PDH_1"/>
    <property type="match status" value="1"/>
</dbReference>
<proteinExistence type="inferred from homology"/>
<dbReference type="Gene3D" id="3.30.9.10">
    <property type="entry name" value="D-Amino Acid Oxidase, subunit A, domain 2"/>
    <property type="match status" value="1"/>
</dbReference>
<evidence type="ECO:0000256" key="4">
    <source>
        <dbReference type="ARBA" id="ARBA00022827"/>
    </source>
</evidence>
<comment type="catalytic activity">
    <reaction evidence="6">
        <text>a quinone + sn-glycerol 3-phosphate = dihydroxyacetone phosphate + a quinol</text>
        <dbReference type="Rhea" id="RHEA:18977"/>
        <dbReference type="ChEBI" id="CHEBI:24646"/>
        <dbReference type="ChEBI" id="CHEBI:57597"/>
        <dbReference type="ChEBI" id="CHEBI:57642"/>
        <dbReference type="ChEBI" id="CHEBI:132124"/>
        <dbReference type="EC" id="1.1.5.3"/>
    </reaction>
</comment>
<dbReference type="InParanoid" id="R9T504"/>
<evidence type="ECO:0000256" key="5">
    <source>
        <dbReference type="ARBA" id="ARBA00023002"/>
    </source>
</evidence>
<dbReference type="PROSITE" id="PS00978">
    <property type="entry name" value="FAD_G3PDH_2"/>
    <property type="match status" value="1"/>
</dbReference>
<dbReference type="AlphaFoldDB" id="R9T504"/>
<dbReference type="OrthoDB" id="36306at2157"/>
<dbReference type="PRINTS" id="PR01001">
    <property type="entry name" value="FADG3PDH"/>
</dbReference>
<dbReference type="InterPro" id="IPR000447">
    <property type="entry name" value="G3P_DH_FAD-dep"/>
</dbReference>
<evidence type="ECO:0000313" key="9">
    <source>
        <dbReference type="Proteomes" id="UP000014070"/>
    </source>
</evidence>
<dbReference type="PANTHER" id="PTHR11985">
    <property type="entry name" value="GLYCEROL-3-PHOSPHATE DEHYDROGENASE"/>
    <property type="match status" value="1"/>
</dbReference>
<dbReference type="RefSeq" id="WP_020448320.1">
    <property type="nucleotide sequence ID" value="NC_021353.1"/>
</dbReference>
<dbReference type="GO" id="GO:0019563">
    <property type="term" value="P:glycerol catabolic process"/>
    <property type="evidence" value="ECO:0007669"/>
    <property type="project" value="UniProtKB-UniPathway"/>
</dbReference>
<dbReference type="Pfam" id="PF01266">
    <property type="entry name" value="DAO"/>
    <property type="match status" value="1"/>
</dbReference>
<dbReference type="InterPro" id="IPR036188">
    <property type="entry name" value="FAD/NAD-bd_sf"/>
</dbReference>